<dbReference type="EMBL" id="REGN01013499">
    <property type="protein sequence ID" value="RMZ93861.1"/>
    <property type="molecule type" value="Genomic_DNA"/>
</dbReference>
<protein>
    <submittedName>
        <fullName evidence="1">Uncharacterized protein</fullName>
    </submittedName>
</protein>
<accession>A0A3M7P435</accession>
<evidence type="ECO:0000313" key="2">
    <source>
        <dbReference type="Proteomes" id="UP000276133"/>
    </source>
</evidence>
<dbReference type="AlphaFoldDB" id="A0A3M7P435"/>
<reference evidence="1 2" key="1">
    <citation type="journal article" date="2018" name="Sci. Rep.">
        <title>Genomic signatures of local adaptation to the degree of environmental predictability in rotifers.</title>
        <authorList>
            <person name="Franch-Gras L."/>
            <person name="Hahn C."/>
            <person name="Garcia-Roger E.M."/>
            <person name="Carmona M.J."/>
            <person name="Serra M."/>
            <person name="Gomez A."/>
        </authorList>
    </citation>
    <scope>NUCLEOTIDE SEQUENCE [LARGE SCALE GENOMIC DNA]</scope>
    <source>
        <strain evidence="1">HYR1</strain>
    </source>
</reference>
<proteinExistence type="predicted"/>
<dbReference type="Proteomes" id="UP000276133">
    <property type="component" value="Unassembled WGS sequence"/>
</dbReference>
<keyword evidence="2" id="KW-1185">Reference proteome</keyword>
<name>A0A3M7P435_BRAPC</name>
<comment type="caution">
    <text evidence="1">The sequence shown here is derived from an EMBL/GenBank/DDBJ whole genome shotgun (WGS) entry which is preliminary data.</text>
</comment>
<gene>
    <name evidence="1" type="ORF">BpHYR1_004732</name>
</gene>
<organism evidence="1 2">
    <name type="scientific">Brachionus plicatilis</name>
    <name type="common">Marine rotifer</name>
    <name type="synonym">Brachionus muelleri</name>
    <dbReference type="NCBI Taxonomy" id="10195"/>
    <lineage>
        <taxon>Eukaryota</taxon>
        <taxon>Metazoa</taxon>
        <taxon>Spiralia</taxon>
        <taxon>Gnathifera</taxon>
        <taxon>Rotifera</taxon>
        <taxon>Eurotatoria</taxon>
        <taxon>Monogononta</taxon>
        <taxon>Pseudotrocha</taxon>
        <taxon>Ploima</taxon>
        <taxon>Brachionidae</taxon>
        <taxon>Brachionus</taxon>
    </lineage>
</organism>
<sequence length="56" mass="6488">MDRQLFSKVLDVVITSFEIVCYLTMGIDRQILFSKVLDVVITSFEIVKNNIAVFFK</sequence>
<evidence type="ECO:0000313" key="1">
    <source>
        <dbReference type="EMBL" id="RMZ93861.1"/>
    </source>
</evidence>